<evidence type="ECO:0000313" key="2">
    <source>
        <dbReference type="EMBL" id="HIX45958.1"/>
    </source>
</evidence>
<feature type="non-terminal residue" evidence="2">
    <location>
        <position position="1"/>
    </location>
</feature>
<name>A0A9D1VST1_9BACT</name>
<dbReference type="Proteomes" id="UP000824246">
    <property type="component" value="Unassembled WGS sequence"/>
</dbReference>
<reference evidence="2" key="1">
    <citation type="journal article" date="2021" name="PeerJ">
        <title>Extensive microbial diversity within the chicken gut microbiome revealed by metagenomics and culture.</title>
        <authorList>
            <person name="Gilroy R."/>
            <person name="Ravi A."/>
            <person name="Getino M."/>
            <person name="Pursley I."/>
            <person name="Horton D.L."/>
            <person name="Alikhan N.F."/>
            <person name="Baker D."/>
            <person name="Gharbi K."/>
            <person name="Hall N."/>
            <person name="Watson M."/>
            <person name="Adriaenssens E.M."/>
            <person name="Foster-Nyarko E."/>
            <person name="Jarju S."/>
            <person name="Secka A."/>
            <person name="Antonio M."/>
            <person name="Oren A."/>
            <person name="Chaudhuri R.R."/>
            <person name="La Ragione R."/>
            <person name="Hildebrand F."/>
            <person name="Pallen M.J."/>
        </authorList>
    </citation>
    <scope>NUCLEOTIDE SEQUENCE</scope>
    <source>
        <strain evidence="2">ChiHjej12B11-16260</strain>
    </source>
</reference>
<feature type="domain" description="SusF first starch specific CBM" evidence="1">
    <location>
        <begin position="4"/>
        <end position="105"/>
    </location>
</feature>
<gene>
    <name evidence="2" type="ORF">H9982_07030</name>
</gene>
<evidence type="ECO:0000259" key="1">
    <source>
        <dbReference type="Pfam" id="PF26120"/>
    </source>
</evidence>
<organism evidence="2 3">
    <name type="scientific">Candidatus Barnesiella excrementipullorum</name>
    <dbReference type="NCBI Taxonomy" id="2838479"/>
    <lineage>
        <taxon>Bacteria</taxon>
        <taxon>Pseudomonadati</taxon>
        <taxon>Bacteroidota</taxon>
        <taxon>Bacteroidia</taxon>
        <taxon>Bacteroidales</taxon>
        <taxon>Barnesiellaceae</taxon>
        <taxon>Barnesiella</taxon>
    </lineage>
</organism>
<sequence length="107" mass="11634">IESAYYLIGDLPTWDFSAAANWPFTTTDGEIFTMTVTVTGLSNWKVAPQSAIDNNDWNVVLGNTLQDQNPAMEGTLIANGGSMTLPDAGTYVITLDMTSYTYNVTLQ</sequence>
<accession>A0A9D1VST1</accession>
<evidence type="ECO:0000313" key="3">
    <source>
        <dbReference type="Proteomes" id="UP000824246"/>
    </source>
</evidence>
<protein>
    <submittedName>
        <fullName evidence="2">DUF5115 domain-containing protein</fullName>
    </submittedName>
</protein>
<reference evidence="2" key="2">
    <citation type="submission" date="2021-04" db="EMBL/GenBank/DDBJ databases">
        <authorList>
            <person name="Gilroy R."/>
        </authorList>
    </citation>
    <scope>NUCLEOTIDE SEQUENCE</scope>
    <source>
        <strain evidence="2">ChiHjej12B11-16260</strain>
    </source>
</reference>
<dbReference type="Gene3D" id="2.60.40.3620">
    <property type="match status" value="1"/>
</dbReference>
<dbReference type="AlphaFoldDB" id="A0A9D1VST1"/>
<dbReference type="InterPro" id="IPR058976">
    <property type="entry name" value="CBM_1st_SusF"/>
</dbReference>
<proteinExistence type="predicted"/>
<comment type="caution">
    <text evidence="2">The sequence shown here is derived from an EMBL/GenBank/DDBJ whole genome shotgun (WGS) entry which is preliminary data.</text>
</comment>
<dbReference type="Pfam" id="PF26120">
    <property type="entry name" value="CBM_1st_SusF"/>
    <property type="match status" value="1"/>
</dbReference>
<dbReference type="EMBL" id="DXFB01000181">
    <property type="protein sequence ID" value="HIX45958.1"/>
    <property type="molecule type" value="Genomic_DNA"/>
</dbReference>